<organism evidence="3 4">
    <name type="scientific">Venturia nashicola</name>
    <dbReference type="NCBI Taxonomy" id="86259"/>
    <lineage>
        <taxon>Eukaryota</taxon>
        <taxon>Fungi</taxon>
        <taxon>Dikarya</taxon>
        <taxon>Ascomycota</taxon>
        <taxon>Pezizomycotina</taxon>
        <taxon>Dothideomycetes</taxon>
        <taxon>Pleosporomycetidae</taxon>
        <taxon>Venturiales</taxon>
        <taxon>Venturiaceae</taxon>
        <taxon>Venturia</taxon>
    </lineage>
</organism>
<feature type="domain" description="DNA ligase D 3'-phosphoesterase" evidence="2">
    <location>
        <begin position="100"/>
        <end position="237"/>
    </location>
</feature>
<reference evidence="3 4" key="1">
    <citation type="submission" date="2019-04" db="EMBL/GenBank/DDBJ databases">
        <title>High contiguity whole genome sequence and gene annotation resource for two Venturia nashicola isolates.</title>
        <authorList>
            <person name="Prokchorchik M."/>
            <person name="Won K."/>
            <person name="Lee Y."/>
            <person name="Choi E.D."/>
            <person name="Segonzac C."/>
            <person name="Sohn K.H."/>
        </authorList>
    </citation>
    <scope>NUCLEOTIDE SEQUENCE [LARGE SCALE GENOMIC DNA]</scope>
    <source>
        <strain evidence="3 4">PRI2</strain>
    </source>
</reference>
<feature type="compositionally biased region" description="Basic and acidic residues" evidence="1">
    <location>
        <begin position="20"/>
        <end position="32"/>
    </location>
</feature>
<evidence type="ECO:0000259" key="2">
    <source>
        <dbReference type="Pfam" id="PF13298"/>
    </source>
</evidence>
<gene>
    <name evidence="3" type="ORF">E6O75_ATG02250</name>
</gene>
<protein>
    <recommendedName>
        <fullName evidence="2">DNA ligase D 3'-phosphoesterase domain-containing protein</fullName>
    </recommendedName>
</protein>
<sequence>MAVPSSLGRDISPPPTKKRIHEEIDNRSDRGQKGRIVTVTPAAIEAGKARIRNHLHHFCSHLGALVRYADPSNHPLLPISDFATLYERNQHAHGHHFVIHQHNHPVAGLHYDLRLQFSDTSTISFAIPYGLPGNPKSRRQGRLAIETRVHNLWNNLIESASHATGSLLIWDTGEYEVLPRKLANAGSETDDEESDQDENYDGGQTTTPENEKLFQAFQTRYIRLRLRGHILPDQYTITLRLPSANSGPYHRPKAPPKKRRKIVVVKEISSSPSTTDSEDAFSITGDQEDTLAVAEASDDEAEISNIQTTNAYPGATNSIGSVHQRYWFVLLDKTSSGLLKAKSGQDKGKWIAKPGKCFKPFFVQGTEAERSIVTGRTSDDVMRDEGVEGFVARKRWRPIMD</sequence>
<evidence type="ECO:0000313" key="4">
    <source>
        <dbReference type="Proteomes" id="UP000298493"/>
    </source>
</evidence>
<accession>A0A4Z1PD94</accession>
<keyword evidence="4" id="KW-1185">Reference proteome</keyword>
<name>A0A4Z1PD94_9PEZI</name>
<evidence type="ECO:0000256" key="1">
    <source>
        <dbReference type="SAM" id="MobiDB-lite"/>
    </source>
</evidence>
<proteinExistence type="predicted"/>
<dbReference type="PANTHER" id="PTHR39465:SF1">
    <property type="entry name" value="DNA LIGASE D 3'-PHOSPHOESTERASE DOMAIN-CONTAINING PROTEIN"/>
    <property type="match status" value="1"/>
</dbReference>
<feature type="region of interest" description="Disordered" evidence="1">
    <location>
        <begin position="185"/>
        <end position="211"/>
    </location>
</feature>
<feature type="compositionally biased region" description="Acidic residues" evidence="1">
    <location>
        <begin position="188"/>
        <end position="200"/>
    </location>
</feature>
<dbReference type="InterPro" id="IPR014144">
    <property type="entry name" value="LigD_PE_domain"/>
</dbReference>
<dbReference type="EMBL" id="SNSC02000007">
    <property type="protein sequence ID" value="TID23076.1"/>
    <property type="molecule type" value="Genomic_DNA"/>
</dbReference>
<dbReference type="AlphaFoldDB" id="A0A4Z1PD94"/>
<dbReference type="Pfam" id="PF13298">
    <property type="entry name" value="LigD_N"/>
    <property type="match status" value="1"/>
</dbReference>
<dbReference type="PANTHER" id="PTHR39465">
    <property type="entry name" value="DNA LIGASE D, 3'-PHOSPHOESTERASE DOMAIN"/>
    <property type="match status" value="1"/>
</dbReference>
<evidence type="ECO:0000313" key="3">
    <source>
        <dbReference type="EMBL" id="TID23076.1"/>
    </source>
</evidence>
<feature type="region of interest" description="Disordered" evidence="1">
    <location>
        <begin position="1"/>
        <end position="33"/>
    </location>
</feature>
<dbReference type="Proteomes" id="UP000298493">
    <property type="component" value="Unassembled WGS sequence"/>
</dbReference>
<comment type="caution">
    <text evidence="3">The sequence shown here is derived from an EMBL/GenBank/DDBJ whole genome shotgun (WGS) entry which is preliminary data.</text>
</comment>